<gene>
    <name evidence="1" type="ORF">MVEN_01151400</name>
</gene>
<evidence type="ECO:0000313" key="2">
    <source>
        <dbReference type="Proteomes" id="UP000620124"/>
    </source>
</evidence>
<proteinExistence type="predicted"/>
<keyword evidence="2" id="KW-1185">Reference proteome</keyword>
<accession>A0A8H7CXK8</accession>
<comment type="caution">
    <text evidence="1">The sequence shown here is derived from an EMBL/GenBank/DDBJ whole genome shotgun (WGS) entry which is preliminary data.</text>
</comment>
<dbReference type="Proteomes" id="UP000620124">
    <property type="component" value="Unassembled WGS sequence"/>
</dbReference>
<sequence>MLRNMLERAGITIGLEFFNWFPADIFWAELMTIMTTSSYLPSLASLNPAWLSELILLGPSPLIPTPHASHESPNCLNTGYEWYSQQLAVSGDRPSPCRAP</sequence>
<dbReference type="AlphaFoldDB" id="A0A8H7CXK8"/>
<dbReference type="EMBL" id="JACAZI010000009">
    <property type="protein sequence ID" value="KAF7351897.1"/>
    <property type="molecule type" value="Genomic_DNA"/>
</dbReference>
<organism evidence="1 2">
    <name type="scientific">Mycena venus</name>
    <dbReference type="NCBI Taxonomy" id="2733690"/>
    <lineage>
        <taxon>Eukaryota</taxon>
        <taxon>Fungi</taxon>
        <taxon>Dikarya</taxon>
        <taxon>Basidiomycota</taxon>
        <taxon>Agaricomycotina</taxon>
        <taxon>Agaricomycetes</taxon>
        <taxon>Agaricomycetidae</taxon>
        <taxon>Agaricales</taxon>
        <taxon>Marasmiineae</taxon>
        <taxon>Mycenaceae</taxon>
        <taxon>Mycena</taxon>
    </lineage>
</organism>
<evidence type="ECO:0000313" key="1">
    <source>
        <dbReference type="EMBL" id="KAF7351897.1"/>
    </source>
</evidence>
<reference evidence="1" key="1">
    <citation type="submission" date="2020-05" db="EMBL/GenBank/DDBJ databases">
        <title>Mycena genomes resolve the evolution of fungal bioluminescence.</title>
        <authorList>
            <person name="Tsai I.J."/>
        </authorList>
    </citation>
    <scope>NUCLEOTIDE SEQUENCE</scope>
    <source>
        <strain evidence="1">CCC161011</strain>
    </source>
</reference>
<name>A0A8H7CXK8_9AGAR</name>
<protein>
    <submittedName>
        <fullName evidence="1">Uncharacterized protein</fullName>
    </submittedName>
</protein>